<keyword evidence="1" id="KW-1133">Transmembrane helix</keyword>
<keyword evidence="1" id="KW-0812">Transmembrane</keyword>
<proteinExistence type="predicted"/>
<evidence type="ECO:0000313" key="3">
    <source>
        <dbReference type="Proteomes" id="UP000247922"/>
    </source>
</evidence>
<protein>
    <submittedName>
        <fullName evidence="2">Uncharacterized protein</fullName>
    </submittedName>
</protein>
<name>A0A2V3VXV5_9BACI</name>
<gene>
    <name evidence="2" type="ORF">DES38_11824</name>
</gene>
<dbReference type="EMBL" id="QJJR01000018">
    <property type="protein sequence ID" value="PXW86837.1"/>
    <property type="molecule type" value="Genomic_DNA"/>
</dbReference>
<comment type="caution">
    <text evidence="2">The sequence shown here is derived from an EMBL/GenBank/DDBJ whole genome shotgun (WGS) entry which is preliminary data.</text>
</comment>
<keyword evidence="3" id="KW-1185">Reference proteome</keyword>
<dbReference type="AlphaFoldDB" id="A0A2V3VXV5"/>
<dbReference type="Proteomes" id="UP000247922">
    <property type="component" value="Unassembled WGS sequence"/>
</dbReference>
<accession>A0A2V3VXV5</accession>
<reference evidence="2 3" key="1">
    <citation type="submission" date="2018-05" db="EMBL/GenBank/DDBJ databases">
        <title>Genomic Encyclopedia of Type Strains, Phase IV (KMG-IV): sequencing the most valuable type-strain genomes for metagenomic binning, comparative biology and taxonomic classification.</title>
        <authorList>
            <person name="Goeker M."/>
        </authorList>
    </citation>
    <scope>NUCLEOTIDE SEQUENCE [LARGE SCALE GENOMIC DNA]</scope>
    <source>
        <strain evidence="2 3">DSM 22440</strain>
    </source>
</reference>
<keyword evidence="1" id="KW-0472">Membrane</keyword>
<evidence type="ECO:0000256" key="1">
    <source>
        <dbReference type="SAM" id="Phobius"/>
    </source>
</evidence>
<evidence type="ECO:0000313" key="2">
    <source>
        <dbReference type="EMBL" id="PXW86837.1"/>
    </source>
</evidence>
<feature type="transmembrane region" description="Helical" evidence="1">
    <location>
        <begin position="21"/>
        <end position="40"/>
    </location>
</feature>
<dbReference type="RefSeq" id="WP_110252196.1">
    <property type="nucleotide sequence ID" value="NZ_QJJR01000018.1"/>
</dbReference>
<organism evidence="2 3">
    <name type="scientific">Streptohalobacillus salinus</name>
    <dbReference type="NCBI Taxonomy" id="621096"/>
    <lineage>
        <taxon>Bacteria</taxon>
        <taxon>Bacillati</taxon>
        <taxon>Bacillota</taxon>
        <taxon>Bacilli</taxon>
        <taxon>Bacillales</taxon>
        <taxon>Bacillaceae</taxon>
        <taxon>Streptohalobacillus</taxon>
    </lineage>
</organism>
<sequence length="193" mass="21947">MKFFTTKRFPYIEAQLTLSTSFVFASILVMLVAMLIFVFYKSTPGVSPCYNSRTHLSHGNDSTYHQVVKPHAKRHDRSTDTRHHVYYINSYVSASDNCQLTPGQKVTIDVLTTPSQPAMRVQGRVVDTAATARRRDQSGDTHRAIIAVGTEDIENKPESLSRFIRSIPAKAKIVYTYSSPFEWVRERFAFHPS</sequence>